<comment type="caution">
    <text evidence="1">The sequence shown here is derived from an EMBL/GenBank/DDBJ whole genome shotgun (WGS) entry which is preliminary data.</text>
</comment>
<proteinExistence type="predicted"/>
<sequence length="78" mass="8356">AMELGRPSGMIISCLPANRKVMGSNLASKLGAFCTFLSDSEIVNHEFVCSVKAVSRCRIFPRQGTAGFDETVSPSMCP</sequence>
<keyword evidence="2" id="KW-1185">Reference proteome</keyword>
<dbReference type="AlphaFoldDB" id="A0A4Y2SCX1"/>
<feature type="non-terminal residue" evidence="1">
    <location>
        <position position="1"/>
    </location>
</feature>
<accession>A0A4Y2SCX1</accession>
<evidence type="ECO:0000313" key="2">
    <source>
        <dbReference type="Proteomes" id="UP000499080"/>
    </source>
</evidence>
<organism evidence="1 2">
    <name type="scientific">Araneus ventricosus</name>
    <name type="common">Orbweaver spider</name>
    <name type="synonym">Epeira ventricosa</name>
    <dbReference type="NCBI Taxonomy" id="182803"/>
    <lineage>
        <taxon>Eukaryota</taxon>
        <taxon>Metazoa</taxon>
        <taxon>Ecdysozoa</taxon>
        <taxon>Arthropoda</taxon>
        <taxon>Chelicerata</taxon>
        <taxon>Arachnida</taxon>
        <taxon>Araneae</taxon>
        <taxon>Araneomorphae</taxon>
        <taxon>Entelegynae</taxon>
        <taxon>Araneoidea</taxon>
        <taxon>Araneidae</taxon>
        <taxon>Araneus</taxon>
    </lineage>
</organism>
<protein>
    <submittedName>
        <fullName evidence="1">Uncharacterized protein</fullName>
    </submittedName>
</protein>
<dbReference type="Proteomes" id="UP000499080">
    <property type="component" value="Unassembled WGS sequence"/>
</dbReference>
<reference evidence="1 2" key="1">
    <citation type="journal article" date="2019" name="Sci. Rep.">
        <title>Orb-weaving spider Araneus ventricosus genome elucidates the spidroin gene catalogue.</title>
        <authorList>
            <person name="Kono N."/>
            <person name="Nakamura H."/>
            <person name="Ohtoshi R."/>
            <person name="Moran D.A.P."/>
            <person name="Shinohara A."/>
            <person name="Yoshida Y."/>
            <person name="Fujiwara M."/>
            <person name="Mori M."/>
            <person name="Tomita M."/>
            <person name="Arakawa K."/>
        </authorList>
    </citation>
    <scope>NUCLEOTIDE SEQUENCE [LARGE SCALE GENOMIC DNA]</scope>
</reference>
<gene>
    <name evidence="1" type="ORF">AVEN_130422_1</name>
</gene>
<evidence type="ECO:0000313" key="1">
    <source>
        <dbReference type="EMBL" id="GBN85105.1"/>
    </source>
</evidence>
<name>A0A4Y2SCX1_ARAVE</name>
<dbReference type="EMBL" id="BGPR01020624">
    <property type="protein sequence ID" value="GBN85105.1"/>
    <property type="molecule type" value="Genomic_DNA"/>
</dbReference>